<dbReference type="Pfam" id="PF08282">
    <property type="entry name" value="Hydrolase_3"/>
    <property type="match status" value="1"/>
</dbReference>
<dbReference type="PANTHER" id="PTHR10000:SF8">
    <property type="entry name" value="HAD SUPERFAMILY HYDROLASE-LIKE, TYPE 3"/>
    <property type="match status" value="1"/>
</dbReference>
<dbReference type="AlphaFoldDB" id="A0A940NN32"/>
<dbReference type="InterPro" id="IPR023214">
    <property type="entry name" value="HAD_sf"/>
</dbReference>
<dbReference type="GO" id="GO:0005829">
    <property type="term" value="C:cytosol"/>
    <property type="evidence" value="ECO:0007669"/>
    <property type="project" value="TreeGrafter"/>
</dbReference>
<name>A0A940NN32_9BACI</name>
<dbReference type="NCBIfam" id="TIGR00099">
    <property type="entry name" value="Cof-subfamily"/>
    <property type="match status" value="1"/>
</dbReference>
<dbReference type="Proteomes" id="UP000682134">
    <property type="component" value="Unassembled WGS sequence"/>
</dbReference>
<proteinExistence type="predicted"/>
<dbReference type="RefSeq" id="WP_209401418.1">
    <property type="nucleotide sequence ID" value="NZ_JAGIYQ010000001.1"/>
</dbReference>
<dbReference type="SUPFAM" id="SSF56784">
    <property type="entry name" value="HAD-like"/>
    <property type="match status" value="1"/>
</dbReference>
<keyword evidence="2" id="KW-1185">Reference proteome</keyword>
<organism evidence="1 2">
    <name type="scientific">Gottfriedia endophytica</name>
    <dbReference type="NCBI Taxonomy" id="2820819"/>
    <lineage>
        <taxon>Bacteria</taxon>
        <taxon>Bacillati</taxon>
        <taxon>Bacillota</taxon>
        <taxon>Bacilli</taxon>
        <taxon>Bacillales</taxon>
        <taxon>Bacillaceae</taxon>
        <taxon>Gottfriedia</taxon>
    </lineage>
</organism>
<dbReference type="InterPro" id="IPR036412">
    <property type="entry name" value="HAD-like_sf"/>
</dbReference>
<evidence type="ECO:0000313" key="1">
    <source>
        <dbReference type="EMBL" id="MBP0723731.1"/>
    </source>
</evidence>
<sequence>MEIVKVKRKVDAIVLDLDGTLLNSNKEVSTRNLKSIVELHKLGIPIIIATARPPRAIKEFLPQELQEIAIFVYYNGALIMNQLLQLNEHYSIDSKINKQIIEYLMINEPNHLFSIEVNDKWYSYKEIDYRSFIKVSENPEVIDLEKIKLVSPTKILVSQLKNIEDFTKWFGDQVNIITTDSNSLTQIMREGISKETAITTLAKRLDFSLEKTMAFGDDFNDLGLFQLCGLPVAMENSIDELKTFAKEITTSNDEDGVANVLEKLLK</sequence>
<protein>
    <submittedName>
        <fullName evidence="1">HAD family hydrolase</fullName>
    </submittedName>
</protein>
<gene>
    <name evidence="1" type="ORF">J5Y03_00870</name>
</gene>
<dbReference type="GO" id="GO:0016791">
    <property type="term" value="F:phosphatase activity"/>
    <property type="evidence" value="ECO:0007669"/>
    <property type="project" value="TreeGrafter"/>
</dbReference>
<dbReference type="NCBIfam" id="TIGR01484">
    <property type="entry name" value="HAD-SF-IIB"/>
    <property type="match status" value="1"/>
</dbReference>
<dbReference type="PANTHER" id="PTHR10000">
    <property type="entry name" value="PHOSPHOSERINE PHOSPHATASE"/>
    <property type="match status" value="1"/>
</dbReference>
<dbReference type="InterPro" id="IPR000150">
    <property type="entry name" value="Cof"/>
</dbReference>
<reference evidence="1" key="1">
    <citation type="submission" date="2021-04" db="EMBL/GenBank/DDBJ databases">
        <title>Genome seq and assembly of Bacillus sp.</title>
        <authorList>
            <person name="Chhetri G."/>
        </authorList>
    </citation>
    <scope>NUCLEOTIDE SEQUENCE</scope>
    <source>
        <strain evidence="1">RG28</strain>
    </source>
</reference>
<dbReference type="PROSITE" id="PS01228">
    <property type="entry name" value="COF_1"/>
    <property type="match status" value="1"/>
</dbReference>
<evidence type="ECO:0000313" key="2">
    <source>
        <dbReference type="Proteomes" id="UP000682134"/>
    </source>
</evidence>
<dbReference type="EMBL" id="JAGIYQ010000001">
    <property type="protein sequence ID" value="MBP0723731.1"/>
    <property type="molecule type" value="Genomic_DNA"/>
</dbReference>
<comment type="caution">
    <text evidence="1">The sequence shown here is derived from an EMBL/GenBank/DDBJ whole genome shotgun (WGS) entry which is preliminary data.</text>
</comment>
<keyword evidence="1" id="KW-0378">Hydrolase</keyword>
<accession>A0A940NN32</accession>
<dbReference type="Gene3D" id="3.30.1240.10">
    <property type="match status" value="1"/>
</dbReference>
<dbReference type="CDD" id="cd07516">
    <property type="entry name" value="HAD_Pase"/>
    <property type="match status" value="1"/>
</dbReference>
<dbReference type="Gene3D" id="3.40.50.1000">
    <property type="entry name" value="HAD superfamily/HAD-like"/>
    <property type="match status" value="1"/>
</dbReference>
<dbReference type="SFLD" id="SFLDS00003">
    <property type="entry name" value="Haloacid_Dehalogenase"/>
    <property type="match status" value="1"/>
</dbReference>
<dbReference type="SFLD" id="SFLDG01140">
    <property type="entry name" value="C2.B:_Phosphomannomutase_and_P"/>
    <property type="match status" value="1"/>
</dbReference>
<dbReference type="GO" id="GO:0000287">
    <property type="term" value="F:magnesium ion binding"/>
    <property type="evidence" value="ECO:0007669"/>
    <property type="project" value="TreeGrafter"/>
</dbReference>
<dbReference type="InterPro" id="IPR006379">
    <property type="entry name" value="HAD-SF_hydro_IIB"/>
</dbReference>